<keyword evidence="4" id="KW-1185">Reference proteome</keyword>
<evidence type="ECO:0000259" key="2">
    <source>
        <dbReference type="Pfam" id="PF20720"/>
    </source>
</evidence>
<dbReference type="InterPro" id="IPR049050">
    <property type="entry name" value="nSTAND3"/>
</dbReference>
<protein>
    <recommendedName>
        <fullName evidence="5">DZIP3-like HEPN domain-containing protein</fullName>
    </recommendedName>
</protein>
<dbReference type="EMBL" id="UYJE01007727">
    <property type="protein sequence ID" value="VDI57457.1"/>
    <property type="molecule type" value="Genomic_DNA"/>
</dbReference>
<comment type="caution">
    <text evidence="3">The sequence shown here is derived from an EMBL/GenBank/DDBJ whole genome shotgun (WGS) entry which is preliminary data.</text>
</comment>
<dbReference type="AlphaFoldDB" id="A0A8B6G1U8"/>
<sequence>MAESLSPEEENFVRLNLLLTGIAPIAVRNYFDDEFHPDCLDSSLKKERYKLNDLRVKNKITASEWKLLCLDHPDVPDSKTFDLTLMIKLLRHLTPMVPPHGGYNDLPAVNETSKAADLVRIKFYRNKVAHLESGIIGTELLNNAWTSLTEAIVRLGGERMKLECDNLKNKHLDRITREMKELKEMKETVGAFAFSQREIIKSYENLMSKVKPVINDHRNKIPWALREVHKEVVTRWRSEDHHFATTTATDRLLSTISQKNISFITVVGPSGCGKSALTNHVALQMKDEHGYEIIPVQNVTQVLEYNQSNYRQLFVFDDVEDKVSEWKNYSPALQTRLNKGENLKIIACCATHVYEDPKFQKIPLLCEYTFDLKAAENMLSDEDVESIATCHMRENEVVAIRDIKEKLKKLDNFPFLCRKFAVEKLKDSYSFFEKNISEESSNVKIELNTSNSLTVSSEQLIQDLFSNTKMSNCKVQIFNGGTHYHS</sequence>
<accession>A0A8B6G1U8</accession>
<proteinExistence type="predicted"/>
<name>A0A8B6G1U8_MYTGA</name>
<dbReference type="OrthoDB" id="5964200at2759"/>
<dbReference type="Pfam" id="PF18738">
    <property type="entry name" value="HEPN_DZIP3"/>
    <property type="match status" value="1"/>
</dbReference>
<gene>
    <name evidence="3" type="ORF">MGAL_10B089198</name>
</gene>
<evidence type="ECO:0000313" key="3">
    <source>
        <dbReference type="EMBL" id="VDI57457.1"/>
    </source>
</evidence>
<feature type="domain" description="DZIP3-like HEPN" evidence="1">
    <location>
        <begin position="39"/>
        <end position="178"/>
    </location>
</feature>
<reference evidence="3" key="1">
    <citation type="submission" date="2018-11" db="EMBL/GenBank/DDBJ databases">
        <authorList>
            <person name="Alioto T."/>
            <person name="Alioto T."/>
        </authorList>
    </citation>
    <scope>NUCLEOTIDE SEQUENCE</scope>
</reference>
<evidence type="ECO:0000313" key="4">
    <source>
        <dbReference type="Proteomes" id="UP000596742"/>
    </source>
</evidence>
<dbReference type="Proteomes" id="UP000596742">
    <property type="component" value="Unassembled WGS sequence"/>
</dbReference>
<organism evidence="3 4">
    <name type="scientific">Mytilus galloprovincialis</name>
    <name type="common">Mediterranean mussel</name>
    <dbReference type="NCBI Taxonomy" id="29158"/>
    <lineage>
        <taxon>Eukaryota</taxon>
        <taxon>Metazoa</taxon>
        <taxon>Spiralia</taxon>
        <taxon>Lophotrochozoa</taxon>
        <taxon>Mollusca</taxon>
        <taxon>Bivalvia</taxon>
        <taxon>Autobranchia</taxon>
        <taxon>Pteriomorphia</taxon>
        <taxon>Mytilida</taxon>
        <taxon>Mytiloidea</taxon>
        <taxon>Mytilidae</taxon>
        <taxon>Mytilinae</taxon>
        <taxon>Mytilus</taxon>
    </lineage>
</organism>
<evidence type="ECO:0008006" key="5">
    <source>
        <dbReference type="Google" id="ProtNLM"/>
    </source>
</evidence>
<dbReference type="SUPFAM" id="SSF52540">
    <property type="entry name" value="P-loop containing nucleoside triphosphate hydrolases"/>
    <property type="match status" value="1"/>
</dbReference>
<dbReference type="Gene3D" id="3.40.50.300">
    <property type="entry name" value="P-loop containing nucleotide triphosphate hydrolases"/>
    <property type="match status" value="1"/>
</dbReference>
<dbReference type="Pfam" id="PF20720">
    <property type="entry name" value="nSTAND3"/>
    <property type="match status" value="1"/>
</dbReference>
<evidence type="ECO:0000259" key="1">
    <source>
        <dbReference type="Pfam" id="PF18738"/>
    </source>
</evidence>
<feature type="domain" description="Novel STAND NTPase 3" evidence="2">
    <location>
        <begin position="243"/>
        <end position="391"/>
    </location>
</feature>
<dbReference type="InterPro" id="IPR041249">
    <property type="entry name" value="HEPN_DZIP3"/>
</dbReference>
<dbReference type="InterPro" id="IPR027417">
    <property type="entry name" value="P-loop_NTPase"/>
</dbReference>